<feature type="non-terminal residue" evidence="1">
    <location>
        <position position="1"/>
    </location>
</feature>
<protein>
    <submittedName>
        <fullName evidence="1">Uncharacterized protein</fullName>
    </submittedName>
</protein>
<gene>
    <name evidence="1" type="ORF">METZ01_LOCUS437840</name>
</gene>
<name>A0A382YNU6_9ZZZZ</name>
<evidence type="ECO:0000313" key="1">
    <source>
        <dbReference type="EMBL" id="SVD84986.1"/>
    </source>
</evidence>
<dbReference type="AlphaFoldDB" id="A0A382YNU6"/>
<reference evidence="1" key="1">
    <citation type="submission" date="2018-05" db="EMBL/GenBank/DDBJ databases">
        <authorList>
            <person name="Lanie J.A."/>
            <person name="Ng W.-L."/>
            <person name="Kazmierczak K.M."/>
            <person name="Andrzejewski T.M."/>
            <person name="Davidsen T.M."/>
            <person name="Wayne K.J."/>
            <person name="Tettelin H."/>
            <person name="Glass J.I."/>
            <person name="Rusch D."/>
            <person name="Podicherti R."/>
            <person name="Tsui H.-C.T."/>
            <person name="Winkler M.E."/>
        </authorList>
    </citation>
    <scope>NUCLEOTIDE SEQUENCE</scope>
</reference>
<sequence>MNIPYGRQDVNKNDIDAVSDVL</sequence>
<feature type="non-terminal residue" evidence="1">
    <location>
        <position position="22"/>
    </location>
</feature>
<organism evidence="1">
    <name type="scientific">marine metagenome</name>
    <dbReference type="NCBI Taxonomy" id="408172"/>
    <lineage>
        <taxon>unclassified sequences</taxon>
        <taxon>metagenomes</taxon>
        <taxon>ecological metagenomes</taxon>
    </lineage>
</organism>
<dbReference type="EMBL" id="UINC01177375">
    <property type="protein sequence ID" value="SVD84986.1"/>
    <property type="molecule type" value="Genomic_DNA"/>
</dbReference>
<proteinExistence type="predicted"/>
<accession>A0A382YNU6</accession>